<feature type="region of interest" description="Disordered" evidence="1">
    <location>
        <begin position="63"/>
        <end position="107"/>
    </location>
</feature>
<gene>
    <name evidence="2" type="ORF">IEO70_19085</name>
</gene>
<evidence type="ECO:0000313" key="3">
    <source>
        <dbReference type="Proteomes" id="UP000602076"/>
    </source>
</evidence>
<protein>
    <submittedName>
        <fullName evidence="2">YppG family protein</fullName>
    </submittedName>
</protein>
<evidence type="ECO:0000313" key="2">
    <source>
        <dbReference type="EMBL" id="MBD3110435.1"/>
    </source>
</evidence>
<reference evidence="2" key="1">
    <citation type="submission" date="2020-09" db="EMBL/GenBank/DDBJ databases">
        <title>Bacillus faecalis sp. nov., a moderately halophilic bacterium isolated from cow faeces.</title>
        <authorList>
            <person name="Jiang L."/>
            <person name="Lee J."/>
        </authorList>
    </citation>
    <scope>NUCLEOTIDE SEQUENCE</scope>
    <source>
        <strain evidence="2">AGMB 02131</strain>
    </source>
</reference>
<dbReference type="RefSeq" id="WP_190999967.1">
    <property type="nucleotide sequence ID" value="NZ_JACXSI010000069.1"/>
</dbReference>
<name>A0A927HC42_9BACI</name>
<comment type="caution">
    <text evidence="2">The sequence shown here is derived from an EMBL/GenBank/DDBJ whole genome shotgun (WGS) entry which is preliminary data.</text>
</comment>
<dbReference type="Pfam" id="PF14179">
    <property type="entry name" value="YppG"/>
    <property type="match status" value="1"/>
</dbReference>
<organism evidence="2 3">
    <name type="scientific">Peribacillus faecalis</name>
    <dbReference type="NCBI Taxonomy" id="2772559"/>
    <lineage>
        <taxon>Bacteria</taxon>
        <taxon>Bacillati</taxon>
        <taxon>Bacillota</taxon>
        <taxon>Bacilli</taxon>
        <taxon>Bacillales</taxon>
        <taxon>Bacillaceae</taxon>
        <taxon>Peribacillus</taxon>
    </lineage>
</organism>
<proteinExistence type="predicted"/>
<sequence>MVRYESYNQPIYPMMGNFQNAYGPPGYQQAPPAYPQQAPFMATGGFYPYSAMSQNQYAPEQGMPLGQNYYNQTAPPRPNPTLSPFANPLQMKKNQQQSPQMPYPNPYPKQSFMQKPQTSGFQSVLKQFKTQDGSFDINKMMNTAGQMMGTVSQVQSMFKGLGGLFKTTP</sequence>
<dbReference type="InterPro" id="IPR025555">
    <property type="entry name" value="YppG"/>
</dbReference>
<dbReference type="AlphaFoldDB" id="A0A927HC42"/>
<evidence type="ECO:0000256" key="1">
    <source>
        <dbReference type="SAM" id="MobiDB-lite"/>
    </source>
</evidence>
<accession>A0A927HC42</accession>
<dbReference type="Proteomes" id="UP000602076">
    <property type="component" value="Unassembled WGS sequence"/>
</dbReference>
<keyword evidence="3" id="KW-1185">Reference proteome</keyword>
<dbReference type="EMBL" id="JACXSI010000069">
    <property type="protein sequence ID" value="MBD3110435.1"/>
    <property type="molecule type" value="Genomic_DNA"/>
</dbReference>